<gene>
    <name evidence="2" type="ORF">ACFQU8_10330</name>
</gene>
<evidence type="ECO:0000256" key="1">
    <source>
        <dbReference type="SAM" id="Phobius"/>
    </source>
</evidence>
<reference evidence="3" key="1">
    <citation type="journal article" date="2019" name="Int. J. Syst. Evol. Microbiol.">
        <title>The Global Catalogue of Microorganisms (GCM) 10K type strain sequencing project: providing services to taxonomists for standard genome sequencing and annotation.</title>
        <authorList>
            <consortium name="The Broad Institute Genomics Platform"/>
            <consortium name="The Broad Institute Genome Sequencing Center for Infectious Disease"/>
            <person name="Wu L."/>
            <person name="Ma J."/>
        </authorList>
    </citation>
    <scope>NUCLEOTIDE SEQUENCE [LARGE SCALE GENOMIC DNA]</scope>
    <source>
        <strain evidence="3">JCM 30234</strain>
    </source>
</reference>
<feature type="transmembrane region" description="Helical" evidence="1">
    <location>
        <begin position="232"/>
        <end position="254"/>
    </location>
</feature>
<feature type="transmembrane region" description="Helical" evidence="1">
    <location>
        <begin position="168"/>
        <end position="191"/>
    </location>
</feature>
<comment type="caution">
    <text evidence="2">The sequence shown here is derived from an EMBL/GenBank/DDBJ whole genome shotgun (WGS) entry which is preliminary data.</text>
</comment>
<feature type="transmembrane region" description="Helical" evidence="1">
    <location>
        <begin position="90"/>
        <end position="110"/>
    </location>
</feature>
<keyword evidence="1" id="KW-0812">Transmembrane</keyword>
<protein>
    <recommendedName>
        <fullName evidence="4">Zinc ribbon domain-containing protein</fullName>
    </recommendedName>
</protein>
<feature type="transmembrane region" description="Helical" evidence="1">
    <location>
        <begin position="197"/>
        <end position="220"/>
    </location>
</feature>
<keyword evidence="1" id="KW-0472">Membrane</keyword>
<sequence>MLICPNCQHQQTSGNFCGVCGSTLEAEAGTNTANQDNHEQTAAAAEPVMNEQPADNTGEKIKDGLSHYGHYFLNLLKNPSFALQTHENEWLQALITLVITALASSLSIYFLMDSMINSVMGTMMGTNLPFFSTMLSVLTVSLIIIALAFVSTLIMAKAGRTPDSAKTIFTQFGSMTVPFATVNAVAILTALAGSFVFTLLLLAASNGLLLYVIPALMVYDKTNSVSRTGPKVYLSLAAVLIMLLFMYVISQLFFSEMISQITSMLNTPMGF</sequence>
<accession>A0ABW2UYJ9</accession>
<dbReference type="EMBL" id="JBHTGR010000050">
    <property type="protein sequence ID" value="MFC7747620.1"/>
    <property type="molecule type" value="Genomic_DNA"/>
</dbReference>
<evidence type="ECO:0000313" key="2">
    <source>
        <dbReference type="EMBL" id="MFC7747620.1"/>
    </source>
</evidence>
<dbReference type="Proteomes" id="UP001596620">
    <property type="component" value="Unassembled WGS sequence"/>
</dbReference>
<evidence type="ECO:0000313" key="3">
    <source>
        <dbReference type="Proteomes" id="UP001596620"/>
    </source>
</evidence>
<organism evidence="2 3">
    <name type="scientific">Lentibacillus kimchii</name>
    <dbReference type="NCBI Taxonomy" id="1542911"/>
    <lineage>
        <taxon>Bacteria</taxon>
        <taxon>Bacillati</taxon>
        <taxon>Bacillota</taxon>
        <taxon>Bacilli</taxon>
        <taxon>Bacillales</taxon>
        <taxon>Bacillaceae</taxon>
        <taxon>Lentibacillus</taxon>
    </lineage>
</organism>
<keyword evidence="1" id="KW-1133">Transmembrane helix</keyword>
<keyword evidence="3" id="KW-1185">Reference proteome</keyword>
<dbReference type="RefSeq" id="WP_382359624.1">
    <property type="nucleotide sequence ID" value="NZ_JBHTGR010000050.1"/>
</dbReference>
<proteinExistence type="predicted"/>
<feature type="transmembrane region" description="Helical" evidence="1">
    <location>
        <begin position="130"/>
        <end position="156"/>
    </location>
</feature>
<name>A0ABW2UYJ9_9BACI</name>
<evidence type="ECO:0008006" key="4">
    <source>
        <dbReference type="Google" id="ProtNLM"/>
    </source>
</evidence>